<sequence>MTALANLKFVVAKRATAQTPTQQRRNKLSTKLFEQMQLARAQAEGRVYAPTKFKSVKDAETGERRSIETAKKVKQWWWKTADGKLNLSIRYGAKVIEISKGKNAIELSSVDELLPTLEIVKQAVEEGSLDAQIDAVSNKLRSGFKK</sequence>
<comment type="caution">
    <text evidence="1">The sequence shown here is derived from an EMBL/GenBank/DDBJ whole genome shotgun (WGS) entry which is preliminary data.</text>
</comment>
<name>A0A927FE46_9BURK</name>
<dbReference type="Pfam" id="PF20346">
    <property type="entry name" value="DUF6641"/>
    <property type="match status" value="1"/>
</dbReference>
<proteinExistence type="predicted"/>
<gene>
    <name evidence="1" type="ORF">IC609_02485</name>
</gene>
<evidence type="ECO:0000313" key="1">
    <source>
        <dbReference type="EMBL" id="MBD8049396.1"/>
    </source>
</evidence>
<dbReference type="Proteomes" id="UP000647424">
    <property type="component" value="Unassembled WGS sequence"/>
</dbReference>
<organism evidence="1 2">
    <name type="scientific">Limnohabitans radicicola</name>
    <dbReference type="NCBI Taxonomy" id="2771427"/>
    <lineage>
        <taxon>Bacteria</taxon>
        <taxon>Pseudomonadati</taxon>
        <taxon>Pseudomonadota</taxon>
        <taxon>Betaproteobacteria</taxon>
        <taxon>Burkholderiales</taxon>
        <taxon>Comamonadaceae</taxon>
        <taxon>Limnohabitans</taxon>
    </lineage>
</organism>
<accession>A0A927FE46</accession>
<dbReference type="RefSeq" id="WP_191817865.1">
    <property type="nucleotide sequence ID" value="NZ_JACYFT010000001.1"/>
</dbReference>
<reference evidence="1" key="1">
    <citation type="submission" date="2020-09" db="EMBL/GenBank/DDBJ databases">
        <title>Genome seq and assembly of Limnohabitants sp.</title>
        <authorList>
            <person name="Chhetri G."/>
        </authorList>
    </citation>
    <scope>NUCLEOTIDE SEQUENCE</scope>
    <source>
        <strain evidence="1">JUR4</strain>
    </source>
</reference>
<dbReference type="AlphaFoldDB" id="A0A927FE46"/>
<dbReference type="EMBL" id="JACYFT010000001">
    <property type="protein sequence ID" value="MBD8049396.1"/>
    <property type="molecule type" value="Genomic_DNA"/>
</dbReference>
<keyword evidence="2" id="KW-1185">Reference proteome</keyword>
<dbReference type="InterPro" id="IPR046581">
    <property type="entry name" value="DUF6641"/>
</dbReference>
<evidence type="ECO:0000313" key="2">
    <source>
        <dbReference type="Proteomes" id="UP000647424"/>
    </source>
</evidence>
<protein>
    <submittedName>
        <fullName evidence="1">Uncharacterized protein</fullName>
    </submittedName>
</protein>